<evidence type="ECO:0000259" key="8">
    <source>
        <dbReference type="Pfam" id="PF06964"/>
    </source>
</evidence>
<evidence type="ECO:0000256" key="1">
    <source>
        <dbReference type="ARBA" id="ARBA00001462"/>
    </source>
</evidence>
<accession>A0AAV5ACQ6</accession>
<feature type="domain" description="Alpha-L-arabinofuranosidase C-terminal" evidence="8">
    <location>
        <begin position="100"/>
        <end position="156"/>
    </location>
</feature>
<comment type="catalytic activity">
    <reaction evidence="1">
        <text>Hydrolysis of terminal non-reducing alpha-L-arabinofuranoside residues in alpha-L-arabinosides.</text>
        <dbReference type="EC" id="3.2.1.55"/>
    </reaction>
</comment>
<evidence type="ECO:0000256" key="5">
    <source>
        <dbReference type="ARBA" id="ARBA00022729"/>
    </source>
</evidence>
<reference evidence="10" key="1">
    <citation type="submission" date="2021-10" db="EMBL/GenBank/DDBJ databases">
        <title>De novo Genome Assembly of Clathrus columnatus (Basidiomycota, Fungi) Using Illumina and Nanopore Sequence Data.</title>
        <authorList>
            <person name="Ogiso-Tanaka E."/>
            <person name="Itagaki H."/>
            <person name="Hosoya T."/>
            <person name="Hosaka K."/>
        </authorList>
    </citation>
    <scope>NUCLEOTIDE SEQUENCE</scope>
    <source>
        <strain evidence="10">MO-923</strain>
    </source>
</reference>
<gene>
    <name evidence="10" type="ORF">Clacol_004927</name>
</gene>
<dbReference type="AlphaFoldDB" id="A0AAV5ACQ6"/>
<dbReference type="Proteomes" id="UP001050691">
    <property type="component" value="Unassembled WGS sequence"/>
</dbReference>
<proteinExistence type="inferred from homology"/>
<evidence type="ECO:0000256" key="3">
    <source>
        <dbReference type="ARBA" id="ARBA00007186"/>
    </source>
</evidence>
<keyword evidence="11" id="KW-1185">Reference proteome</keyword>
<dbReference type="PANTHER" id="PTHR31776">
    <property type="entry name" value="ALPHA-L-ARABINOFURANOSIDASE 1"/>
    <property type="match status" value="1"/>
</dbReference>
<evidence type="ECO:0000259" key="9">
    <source>
        <dbReference type="Pfam" id="PF22848"/>
    </source>
</evidence>
<name>A0AAV5ACQ6_9AGAM</name>
<dbReference type="InterPro" id="IPR017853">
    <property type="entry name" value="GH"/>
</dbReference>
<evidence type="ECO:0000256" key="6">
    <source>
        <dbReference type="ARBA" id="ARBA00022801"/>
    </source>
</evidence>
<evidence type="ECO:0000256" key="7">
    <source>
        <dbReference type="ARBA" id="ARBA00023180"/>
    </source>
</evidence>
<dbReference type="EC" id="3.2.1.55" evidence="4"/>
<keyword evidence="7" id="KW-0325">Glycoprotein</keyword>
<dbReference type="InterPro" id="IPR010720">
    <property type="entry name" value="Alpha-L-AF_C"/>
</dbReference>
<comment type="similarity">
    <text evidence="3">Belongs to the glycosyl hydrolase 51 family.</text>
</comment>
<organism evidence="10 11">
    <name type="scientific">Clathrus columnatus</name>
    <dbReference type="NCBI Taxonomy" id="1419009"/>
    <lineage>
        <taxon>Eukaryota</taxon>
        <taxon>Fungi</taxon>
        <taxon>Dikarya</taxon>
        <taxon>Basidiomycota</taxon>
        <taxon>Agaricomycotina</taxon>
        <taxon>Agaricomycetes</taxon>
        <taxon>Phallomycetidae</taxon>
        <taxon>Phallales</taxon>
        <taxon>Clathraceae</taxon>
        <taxon>Clathrus</taxon>
    </lineage>
</organism>
<dbReference type="PANTHER" id="PTHR31776:SF0">
    <property type="entry name" value="ALPHA-L-ARABINOFURANOSIDASE 1"/>
    <property type="match status" value="1"/>
</dbReference>
<evidence type="ECO:0000256" key="4">
    <source>
        <dbReference type="ARBA" id="ARBA00012670"/>
    </source>
</evidence>
<keyword evidence="6" id="KW-0378">Hydrolase</keyword>
<dbReference type="Pfam" id="PF06964">
    <property type="entry name" value="Alpha-L-AF_C"/>
    <property type="match status" value="1"/>
</dbReference>
<evidence type="ECO:0000256" key="2">
    <source>
        <dbReference type="ARBA" id="ARBA00004834"/>
    </source>
</evidence>
<sequence length="163" mass="18159">MGAKRAALGHPAPFELNYVEVGNEDFFSTTYPYRWRDFVGNLSAAYPAITFIATGYTFNPPLTPNPQAWDIHVYQTPEWFAQNAFIYDGFERNGTKYFEGEYAAISTNAGNLYGTPAEGRLTFPTMQSAAGEAAFMTGFERNADIVFAASYAPLLGMEEEERL</sequence>
<protein>
    <recommendedName>
        <fullName evidence="4">non-reducing end alpha-L-arabinofuranosidase</fullName>
        <ecNumber evidence="4">3.2.1.55</ecNumber>
    </recommendedName>
</protein>
<comment type="caution">
    <text evidence="10">The sequence shown here is derived from an EMBL/GenBank/DDBJ whole genome shotgun (WGS) entry which is preliminary data.</text>
</comment>
<evidence type="ECO:0000313" key="10">
    <source>
        <dbReference type="EMBL" id="GJJ10700.1"/>
    </source>
</evidence>
<dbReference type="SUPFAM" id="SSF51445">
    <property type="entry name" value="(Trans)glycosidases"/>
    <property type="match status" value="1"/>
</dbReference>
<dbReference type="Gene3D" id="3.20.20.80">
    <property type="entry name" value="Glycosidases"/>
    <property type="match status" value="1"/>
</dbReference>
<evidence type="ECO:0000313" key="11">
    <source>
        <dbReference type="Proteomes" id="UP001050691"/>
    </source>
</evidence>
<dbReference type="Pfam" id="PF22848">
    <property type="entry name" value="ASD1_dom"/>
    <property type="match status" value="1"/>
</dbReference>
<feature type="domain" description="Alpha-L-arabinofuranosidase 1 catalytic" evidence="9">
    <location>
        <begin position="2"/>
        <end position="91"/>
    </location>
</feature>
<keyword evidence="5" id="KW-0732">Signal</keyword>
<dbReference type="GO" id="GO:0046556">
    <property type="term" value="F:alpha-L-arabinofuranosidase activity"/>
    <property type="evidence" value="ECO:0007669"/>
    <property type="project" value="TreeGrafter"/>
</dbReference>
<comment type="pathway">
    <text evidence="2">Glycan metabolism; L-arabinan degradation.</text>
</comment>
<dbReference type="EMBL" id="BPWL01000005">
    <property type="protein sequence ID" value="GJJ10700.1"/>
    <property type="molecule type" value="Genomic_DNA"/>
</dbReference>
<dbReference type="InterPro" id="IPR051563">
    <property type="entry name" value="Glycosyl_Hydrolase_51"/>
</dbReference>
<dbReference type="InterPro" id="IPR055235">
    <property type="entry name" value="ASD1_cat"/>
</dbReference>